<keyword evidence="2" id="KW-1185">Reference proteome</keyword>
<sequence>MSTVVLIDLRPSQRETSRIGTPFANAIEAKKCRRLPGVYLALSSASIRPADTHTFLK</sequence>
<gene>
    <name evidence="1" type="ORF">SAMN05216505_103121</name>
</gene>
<dbReference type="AlphaFoldDB" id="A0A1G6NHN4"/>
<organism evidence="1 2">
    <name type="scientific">Streptomyces prasinopilosus</name>
    <dbReference type="NCBI Taxonomy" id="67344"/>
    <lineage>
        <taxon>Bacteria</taxon>
        <taxon>Bacillati</taxon>
        <taxon>Actinomycetota</taxon>
        <taxon>Actinomycetes</taxon>
        <taxon>Kitasatosporales</taxon>
        <taxon>Streptomycetaceae</taxon>
        <taxon>Streptomyces</taxon>
    </lineage>
</organism>
<name>A0A1G6NHN4_9ACTN</name>
<reference evidence="2" key="1">
    <citation type="submission" date="2016-10" db="EMBL/GenBank/DDBJ databases">
        <authorList>
            <person name="Varghese N."/>
            <person name="Submissions S."/>
        </authorList>
    </citation>
    <scope>NUCLEOTIDE SEQUENCE [LARGE SCALE GENOMIC DNA]</scope>
    <source>
        <strain evidence="2">CGMCC 4.3504</strain>
    </source>
</reference>
<protein>
    <submittedName>
        <fullName evidence="1">Uncharacterized protein</fullName>
    </submittedName>
</protein>
<accession>A0A1G6NHN4</accession>
<dbReference type="EMBL" id="FMZK01000003">
    <property type="protein sequence ID" value="SDC67450.1"/>
    <property type="molecule type" value="Genomic_DNA"/>
</dbReference>
<dbReference type="Proteomes" id="UP000182100">
    <property type="component" value="Unassembled WGS sequence"/>
</dbReference>
<proteinExistence type="predicted"/>
<evidence type="ECO:0000313" key="2">
    <source>
        <dbReference type="Proteomes" id="UP000182100"/>
    </source>
</evidence>
<evidence type="ECO:0000313" key="1">
    <source>
        <dbReference type="EMBL" id="SDC67450.1"/>
    </source>
</evidence>